<comment type="caution">
    <text evidence="2">The sequence shown here is derived from an EMBL/GenBank/DDBJ whole genome shotgun (WGS) entry which is preliminary data.</text>
</comment>
<evidence type="ECO:0000256" key="1">
    <source>
        <dbReference type="SAM" id="MobiDB-lite"/>
    </source>
</evidence>
<accession>A0ABU3BVG7</accession>
<evidence type="ECO:0000313" key="3">
    <source>
        <dbReference type="Proteomes" id="UP001267426"/>
    </source>
</evidence>
<dbReference type="EMBL" id="JAVRHT010000075">
    <property type="protein sequence ID" value="MDT0633286.1"/>
    <property type="molecule type" value="Genomic_DNA"/>
</dbReference>
<dbReference type="Proteomes" id="UP001267426">
    <property type="component" value="Unassembled WGS sequence"/>
</dbReference>
<keyword evidence="3" id="KW-1185">Reference proteome</keyword>
<evidence type="ECO:0008006" key="4">
    <source>
        <dbReference type="Google" id="ProtNLM"/>
    </source>
</evidence>
<dbReference type="RefSeq" id="WP_311666033.1">
    <property type="nucleotide sequence ID" value="NZ_JAVRHT010000075.1"/>
</dbReference>
<protein>
    <recommendedName>
        <fullName evidence="4">Carboxypeptidase-like regulatory domain-containing protein</fullName>
    </recommendedName>
</protein>
<sequence length="317" mass="35132">EIAGVPAGEHELVATFVGYAPGVRRVRGGAVVDVRLRPRAEALGDVTVEADRSAWLRQLAAFEQALVGESEDARAVRLLNPEVLSFDVSDDGLLRARSEAPLVVENRALGYRVAYDLTTFELLGDAVAFHGYARFEPLDARDDAERARWDAARRRAYAGSFAHFVHALAADRLGRSGFRVYRTNARHRLPPSRSTGEHRLDRVERAADVLRPLGPGLATLTADPALYLRVDYTGESEERAYRQNENRSVDPRTARRRSGDQISWIETPGGEARVDLRTGGLAGAGRGVSPLDVSGYWWWDERAARWLPADYRPAADF</sequence>
<name>A0ABU3BVG7_9BACT</name>
<evidence type="ECO:0000313" key="2">
    <source>
        <dbReference type="EMBL" id="MDT0633286.1"/>
    </source>
</evidence>
<proteinExistence type="predicted"/>
<organism evidence="2 3">
    <name type="scientific">Rubrivirga litoralis</name>
    <dbReference type="NCBI Taxonomy" id="3075598"/>
    <lineage>
        <taxon>Bacteria</taxon>
        <taxon>Pseudomonadati</taxon>
        <taxon>Rhodothermota</taxon>
        <taxon>Rhodothermia</taxon>
        <taxon>Rhodothermales</taxon>
        <taxon>Rubricoccaceae</taxon>
        <taxon>Rubrivirga</taxon>
    </lineage>
</organism>
<reference evidence="2 3" key="1">
    <citation type="submission" date="2023-09" db="EMBL/GenBank/DDBJ databases">
        <authorList>
            <person name="Rey-Velasco X."/>
        </authorList>
    </citation>
    <scope>NUCLEOTIDE SEQUENCE [LARGE SCALE GENOMIC DNA]</scope>
    <source>
        <strain evidence="2 3">F394</strain>
    </source>
</reference>
<feature type="compositionally biased region" description="Basic and acidic residues" evidence="1">
    <location>
        <begin position="239"/>
        <end position="259"/>
    </location>
</feature>
<feature type="region of interest" description="Disordered" evidence="1">
    <location>
        <begin position="239"/>
        <end position="260"/>
    </location>
</feature>
<gene>
    <name evidence="2" type="ORF">RM540_16145</name>
</gene>
<feature type="non-terminal residue" evidence="2">
    <location>
        <position position="1"/>
    </location>
</feature>